<evidence type="ECO:0000256" key="2">
    <source>
        <dbReference type="ARBA" id="ARBA00022723"/>
    </source>
</evidence>
<evidence type="ECO:0000256" key="1">
    <source>
        <dbReference type="ARBA" id="ARBA00022714"/>
    </source>
</evidence>
<keyword evidence="7" id="KW-1185">Reference proteome</keyword>
<dbReference type="InterPro" id="IPR051452">
    <property type="entry name" value="Diverse_Oxidoreductases"/>
</dbReference>
<gene>
    <name evidence="6" type="ORF">MMF94_04045</name>
</gene>
<dbReference type="InterPro" id="IPR036884">
    <property type="entry name" value="2Fe-2S-bd_dom_sf"/>
</dbReference>
<keyword evidence="3" id="KW-0408">Iron</keyword>
<dbReference type="InterPro" id="IPR002888">
    <property type="entry name" value="2Fe-2S-bd"/>
</dbReference>
<dbReference type="InterPro" id="IPR001041">
    <property type="entry name" value="2Fe-2S_ferredoxin-type"/>
</dbReference>
<dbReference type="PANTHER" id="PTHR44379">
    <property type="entry name" value="OXIDOREDUCTASE WITH IRON-SULFUR SUBUNIT"/>
    <property type="match status" value="1"/>
</dbReference>
<dbReference type="Gene3D" id="3.10.20.30">
    <property type="match status" value="1"/>
</dbReference>
<dbReference type="RefSeq" id="WP_241034869.1">
    <property type="nucleotide sequence ID" value="NZ_BAAAJF010000009.1"/>
</dbReference>
<name>A0ABS9T8J1_9PSEU</name>
<comment type="caution">
    <text evidence="6">The sequence shown here is derived from an EMBL/GenBank/DDBJ whole genome shotgun (WGS) entry which is preliminary data.</text>
</comment>
<dbReference type="PROSITE" id="PS51085">
    <property type="entry name" value="2FE2S_FER_2"/>
    <property type="match status" value="1"/>
</dbReference>
<keyword evidence="1" id="KW-0001">2Fe-2S</keyword>
<dbReference type="Gene3D" id="1.10.150.120">
    <property type="entry name" value="[2Fe-2S]-binding domain"/>
    <property type="match status" value="1"/>
</dbReference>
<evidence type="ECO:0000313" key="6">
    <source>
        <dbReference type="EMBL" id="MCH6164847.1"/>
    </source>
</evidence>
<organism evidence="6 7">
    <name type="scientific">Pseudonocardia alaniniphila</name>
    <dbReference type="NCBI Taxonomy" id="75291"/>
    <lineage>
        <taxon>Bacteria</taxon>
        <taxon>Bacillati</taxon>
        <taxon>Actinomycetota</taxon>
        <taxon>Actinomycetes</taxon>
        <taxon>Pseudonocardiales</taxon>
        <taxon>Pseudonocardiaceae</taxon>
        <taxon>Pseudonocardia</taxon>
    </lineage>
</organism>
<keyword evidence="4" id="KW-0411">Iron-sulfur</keyword>
<evidence type="ECO:0000259" key="5">
    <source>
        <dbReference type="PROSITE" id="PS51085"/>
    </source>
</evidence>
<dbReference type="SUPFAM" id="SSF47741">
    <property type="entry name" value="CO dehydrogenase ISP C-domain like"/>
    <property type="match status" value="1"/>
</dbReference>
<dbReference type="PANTHER" id="PTHR44379:SF6">
    <property type="entry name" value="BLR6046 PROTEIN"/>
    <property type="match status" value="1"/>
</dbReference>
<feature type="domain" description="2Fe-2S ferredoxin-type" evidence="5">
    <location>
        <begin position="6"/>
        <end position="82"/>
    </location>
</feature>
<dbReference type="CDD" id="cd00207">
    <property type="entry name" value="fer2"/>
    <property type="match status" value="1"/>
</dbReference>
<dbReference type="EMBL" id="JAKXMK010000003">
    <property type="protein sequence ID" value="MCH6164847.1"/>
    <property type="molecule type" value="Genomic_DNA"/>
</dbReference>
<protein>
    <submittedName>
        <fullName evidence="6">(2Fe-2S)-binding protein</fullName>
    </submittedName>
</protein>
<reference evidence="6 7" key="1">
    <citation type="submission" date="2022-03" db="EMBL/GenBank/DDBJ databases">
        <title>Pseudonocardia alaer sp. nov., a novel actinomycete isolated from reed forest soil.</title>
        <authorList>
            <person name="Wang L."/>
        </authorList>
    </citation>
    <scope>NUCLEOTIDE SEQUENCE [LARGE SCALE GENOMIC DNA]</scope>
    <source>
        <strain evidence="6 7">Y-16303</strain>
    </source>
</reference>
<dbReference type="Pfam" id="PF01799">
    <property type="entry name" value="Fer2_2"/>
    <property type="match status" value="1"/>
</dbReference>
<dbReference type="InterPro" id="IPR012675">
    <property type="entry name" value="Beta-grasp_dom_sf"/>
</dbReference>
<evidence type="ECO:0000256" key="4">
    <source>
        <dbReference type="ARBA" id="ARBA00023014"/>
    </source>
</evidence>
<dbReference type="InterPro" id="IPR036010">
    <property type="entry name" value="2Fe-2S_ferredoxin-like_sf"/>
</dbReference>
<evidence type="ECO:0000256" key="3">
    <source>
        <dbReference type="ARBA" id="ARBA00023004"/>
    </source>
</evidence>
<dbReference type="Proteomes" id="UP001299970">
    <property type="component" value="Unassembled WGS sequence"/>
</dbReference>
<sequence length="165" mass="17619">MAESTPSRTISVNGRRHEVHTEDDTALLYVLRNHLGLKGTRFGCGLSLCGACFVLVDGSPAYSCDTPVWAVEHKEVTTVEGLGTPEDPHPVAQAMIEGQAAQCGYCMSGLVVSAAALLAENDDPSEDEVRAALDRNLCRCGAHNRVVRAVLAAATQMRANREAVR</sequence>
<keyword evidence="2" id="KW-0479">Metal-binding</keyword>
<proteinExistence type="predicted"/>
<evidence type="ECO:0000313" key="7">
    <source>
        <dbReference type="Proteomes" id="UP001299970"/>
    </source>
</evidence>
<accession>A0ABS9T8J1</accession>
<dbReference type="Pfam" id="PF00111">
    <property type="entry name" value="Fer2"/>
    <property type="match status" value="1"/>
</dbReference>
<dbReference type="SUPFAM" id="SSF54292">
    <property type="entry name" value="2Fe-2S ferredoxin-like"/>
    <property type="match status" value="1"/>
</dbReference>